<evidence type="ECO:0000256" key="1">
    <source>
        <dbReference type="SAM" id="MobiDB-lite"/>
    </source>
</evidence>
<organism evidence="2 3">
    <name type="scientific">Favolaschia claudopus</name>
    <dbReference type="NCBI Taxonomy" id="2862362"/>
    <lineage>
        <taxon>Eukaryota</taxon>
        <taxon>Fungi</taxon>
        <taxon>Dikarya</taxon>
        <taxon>Basidiomycota</taxon>
        <taxon>Agaricomycotina</taxon>
        <taxon>Agaricomycetes</taxon>
        <taxon>Agaricomycetidae</taxon>
        <taxon>Agaricales</taxon>
        <taxon>Marasmiineae</taxon>
        <taxon>Mycenaceae</taxon>
        <taxon>Favolaschia</taxon>
    </lineage>
</organism>
<evidence type="ECO:0000313" key="2">
    <source>
        <dbReference type="EMBL" id="KAK7013928.1"/>
    </source>
</evidence>
<evidence type="ECO:0000313" key="3">
    <source>
        <dbReference type="Proteomes" id="UP001362999"/>
    </source>
</evidence>
<proteinExistence type="predicted"/>
<dbReference type="EMBL" id="JAWWNJ010000058">
    <property type="protein sequence ID" value="KAK7013928.1"/>
    <property type="molecule type" value="Genomic_DNA"/>
</dbReference>
<reference evidence="2 3" key="1">
    <citation type="journal article" date="2024" name="J Genomics">
        <title>Draft genome sequencing and assembly of Favolaschia claudopus CIRM-BRFM 2984 isolated from oak limbs.</title>
        <authorList>
            <person name="Navarro D."/>
            <person name="Drula E."/>
            <person name="Chaduli D."/>
            <person name="Cazenave R."/>
            <person name="Ahrendt S."/>
            <person name="Wang J."/>
            <person name="Lipzen A."/>
            <person name="Daum C."/>
            <person name="Barry K."/>
            <person name="Grigoriev I.V."/>
            <person name="Favel A."/>
            <person name="Rosso M.N."/>
            <person name="Martin F."/>
        </authorList>
    </citation>
    <scope>NUCLEOTIDE SEQUENCE [LARGE SCALE GENOMIC DNA]</scope>
    <source>
        <strain evidence="2 3">CIRM-BRFM 2984</strain>
    </source>
</reference>
<accession>A0AAW0AN14</accession>
<name>A0AAW0AN14_9AGAR</name>
<keyword evidence="3" id="KW-1185">Reference proteome</keyword>
<gene>
    <name evidence="2" type="ORF">R3P38DRAFT_3206498</name>
</gene>
<dbReference type="Proteomes" id="UP001362999">
    <property type="component" value="Unassembled WGS sequence"/>
</dbReference>
<sequence length="297" mass="32345">MSYHTSLRHSKSTFASLSLTENKQQAAAYRLSLSPPRATIYRPGVRQVVHDDAWRKTIVSLEPASPSYPISSSSRAPFPSFPLFLCYCCDLSPFGLPIDGPETVLRAWSLGSVAFSEGSRADSSRALRVLLRTGSPHAISGRSAPAPAPAHAATHGGGAGRRPALAVSSLSGYRHRLITRHAVFPAIPSKCRPPLPLGACSPRRRPFPQLYGAQYARRCCCLAPQLNSPARFTRPFASNHRPRRYAAAATAADIPCLSTTFSSQRAATTVFSAFPPPYQRRRRPPHDTSPPLVQREH</sequence>
<dbReference type="AlphaFoldDB" id="A0AAW0AN14"/>
<comment type="caution">
    <text evidence="2">The sequence shown here is derived from an EMBL/GenBank/DDBJ whole genome shotgun (WGS) entry which is preliminary data.</text>
</comment>
<feature type="region of interest" description="Disordered" evidence="1">
    <location>
        <begin position="273"/>
        <end position="297"/>
    </location>
</feature>
<feature type="region of interest" description="Disordered" evidence="1">
    <location>
        <begin position="138"/>
        <end position="161"/>
    </location>
</feature>
<protein>
    <submittedName>
        <fullName evidence="2">Uncharacterized protein</fullName>
    </submittedName>
</protein>